<feature type="chain" id="PRO_5047332369" evidence="1">
    <location>
        <begin position="29"/>
        <end position="54"/>
    </location>
</feature>
<evidence type="ECO:0000313" key="3">
    <source>
        <dbReference type="Proteomes" id="UP001523216"/>
    </source>
</evidence>
<accession>A0ABT0XRS3</accession>
<dbReference type="RefSeq" id="WP_251796369.1">
    <property type="nucleotide sequence ID" value="NZ_JAMQOL010000003.1"/>
</dbReference>
<feature type="signal peptide" evidence="1">
    <location>
        <begin position="1"/>
        <end position="28"/>
    </location>
</feature>
<organism evidence="2 3">
    <name type="scientific">Paractinoplanes hotanensis</name>
    <dbReference type="NCBI Taxonomy" id="2906497"/>
    <lineage>
        <taxon>Bacteria</taxon>
        <taxon>Bacillati</taxon>
        <taxon>Actinomycetota</taxon>
        <taxon>Actinomycetes</taxon>
        <taxon>Micromonosporales</taxon>
        <taxon>Micromonosporaceae</taxon>
        <taxon>Paractinoplanes</taxon>
    </lineage>
</organism>
<keyword evidence="1" id="KW-0732">Signal</keyword>
<name>A0ABT0XRS3_9ACTN</name>
<keyword evidence="3" id="KW-1185">Reference proteome</keyword>
<protein>
    <submittedName>
        <fullName evidence="2">Uncharacterized protein</fullName>
    </submittedName>
</protein>
<gene>
    <name evidence="2" type="ORF">LXN57_02665</name>
</gene>
<sequence length="54" mass="5276">MRSLVLRTIGALVAAGIGLGVAAAPASAAGDNTLDSLVRETGALLVDGGDQTRI</sequence>
<dbReference type="Proteomes" id="UP001523216">
    <property type="component" value="Unassembled WGS sequence"/>
</dbReference>
<dbReference type="EMBL" id="JAMQOL010000003">
    <property type="protein sequence ID" value="MCM4076463.1"/>
    <property type="molecule type" value="Genomic_DNA"/>
</dbReference>
<proteinExistence type="predicted"/>
<comment type="caution">
    <text evidence="2">The sequence shown here is derived from an EMBL/GenBank/DDBJ whole genome shotgun (WGS) entry which is preliminary data.</text>
</comment>
<evidence type="ECO:0000256" key="1">
    <source>
        <dbReference type="SAM" id="SignalP"/>
    </source>
</evidence>
<reference evidence="2 3" key="1">
    <citation type="submission" date="2022-06" db="EMBL/GenBank/DDBJ databases">
        <title>Actinoplanes abujensis sp. nov., isolated from Nigerian arid soil.</title>
        <authorList>
            <person name="Ding P."/>
        </authorList>
    </citation>
    <scope>NUCLEOTIDE SEQUENCE [LARGE SCALE GENOMIC DNA]</scope>
    <source>
        <strain evidence="3">TRM88002</strain>
    </source>
</reference>
<evidence type="ECO:0000313" key="2">
    <source>
        <dbReference type="EMBL" id="MCM4076463.1"/>
    </source>
</evidence>